<dbReference type="Proteomes" id="UP000076532">
    <property type="component" value="Unassembled WGS sequence"/>
</dbReference>
<feature type="transmembrane region" description="Helical" evidence="1">
    <location>
        <begin position="60"/>
        <end position="79"/>
    </location>
</feature>
<feature type="transmembrane region" description="Helical" evidence="1">
    <location>
        <begin position="307"/>
        <end position="334"/>
    </location>
</feature>
<feature type="transmembrane region" description="Helical" evidence="1">
    <location>
        <begin position="100"/>
        <end position="120"/>
    </location>
</feature>
<gene>
    <name evidence="3" type="ORF">FIBSPDRAFT_837244</name>
</gene>
<reference evidence="3 4" key="1">
    <citation type="journal article" date="2016" name="Mol. Biol. Evol.">
        <title>Comparative Genomics of Early-Diverging Mushroom-Forming Fungi Provides Insights into the Origins of Lignocellulose Decay Capabilities.</title>
        <authorList>
            <person name="Nagy L.G."/>
            <person name="Riley R."/>
            <person name="Tritt A."/>
            <person name="Adam C."/>
            <person name="Daum C."/>
            <person name="Floudas D."/>
            <person name="Sun H."/>
            <person name="Yadav J.S."/>
            <person name="Pangilinan J."/>
            <person name="Larsson K.H."/>
            <person name="Matsuura K."/>
            <person name="Barry K."/>
            <person name="Labutti K."/>
            <person name="Kuo R."/>
            <person name="Ohm R.A."/>
            <person name="Bhattacharya S.S."/>
            <person name="Shirouzu T."/>
            <person name="Yoshinaga Y."/>
            <person name="Martin F.M."/>
            <person name="Grigoriev I.V."/>
            <person name="Hibbett D.S."/>
        </authorList>
    </citation>
    <scope>NUCLEOTIDE SEQUENCE [LARGE SCALE GENOMIC DNA]</scope>
    <source>
        <strain evidence="3 4">CBS 109695</strain>
    </source>
</reference>
<protein>
    <submittedName>
        <fullName evidence="3">Uncharacterized protein</fullName>
    </submittedName>
</protein>
<name>A0A166AKZ7_9AGAM</name>
<dbReference type="PROSITE" id="PS51257">
    <property type="entry name" value="PROKAR_LIPOPROTEIN"/>
    <property type="match status" value="1"/>
</dbReference>
<accession>A0A166AKZ7</accession>
<sequence>MRLALLLVSLSLLQGCIAPAISNDIATANCASPIPDTASSLASSNPAFDTCNDLRTCRSLVGIVASCLATIFACVWVAVHPNVPGPNQTRKSRYFESFKLVGVTLLVPEWVLAWAVRQFLQATDQSKLTLNNYHSLCLFTAWTMTHGFLMIMGGFHSYRGGQPMFPLDAGSVLALVRSRSLVPPTSGELGDRSKGDALSKTIAILQTFWFVAQCIARHVENLAITNLEIVTLAYTAITVAMYAAWWHKPLKVQYPVRVKGDREFVKNTLPFHWVFIIAYVTGNQDQLITLSDEEQVPTFWSNCTSDLLILFGDIIALMVAMVFGAVHCAAWSYTFPSLEQQKMWRVCAIAIAAIPLPMAGAFAVYNPITSAPRKYFEYTIAFFMALRALLYIVARLLLLILSLTTLHNLPLSAHQTV</sequence>
<keyword evidence="1" id="KW-0812">Transmembrane</keyword>
<dbReference type="STRING" id="436010.A0A166AKZ7"/>
<feature type="transmembrane region" description="Helical" evidence="1">
    <location>
        <begin position="380"/>
        <end position="401"/>
    </location>
</feature>
<keyword evidence="1" id="KW-1133">Transmembrane helix</keyword>
<evidence type="ECO:0000256" key="2">
    <source>
        <dbReference type="SAM" id="SignalP"/>
    </source>
</evidence>
<dbReference type="OrthoDB" id="9451547at2759"/>
<keyword evidence="1" id="KW-0472">Membrane</keyword>
<feature type="signal peptide" evidence="2">
    <location>
        <begin position="1"/>
        <end position="18"/>
    </location>
</feature>
<organism evidence="3 4">
    <name type="scientific">Athelia psychrophila</name>
    <dbReference type="NCBI Taxonomy" id="1759441"/>
    <lineage>
        <taxon>Eukaryota</taxon>
        <taxon>Fungi</taxon>
        <taxon>Dikarya</taxon>
        <taxon>Basidiomycota</taxon>
        <taxon>Agaricomycotina</taxon>
        <taxon>Agaricomycetes</taxon>
        <taxon>Agaricomycetidae</taxon>
        <taxon>Atheliales</taxon>
        <taxon>Atheliaceae</taxon>
        <taxon>Athelia</taxon>
    </lineage>
</organism>
<evidence type="ECO:0000313" key="4">
    <source>
        <dbReference type="Proteomes" id="UP000076532"/>
    </source>
</evidence>
<proteinExistence type="predicted"/>
<keyword evidence="2" id="KW-0732">Signal</keyword>
<dbReference type="AlphaFoldDB" id="A0A166AKZ7"/>
<dbReference type="PANTHER" id="PTHR35043">
    <property type="entry name" value="TRANSCRIPTION FACTOR DOMAIN-CONTAINING PROTEIN"/>
    <property type="match status" value="1"/>
</dbReference>
<dbReference type="EMBL" id="KV417658">
    <property type="protein sequence ID" value="KZP11718.1"/>
    <property type="molecule type" value="Genomic_DNA"/>
</dbReference>
<feature type="transmembrane region" description="Helical" evidence="1">
    <location>
        <begin position="346"/>
        <end position="368"/>
    </location>
</feature>
<feature type="transmembrane region" description="Helical" evidence="1">
    <location>
        <begin position="227"/>
        <end position="245"/>
    </location>
</feature>
<keyword evidence="4" id="KW-1185">Reference proteome</keyword>
<evidence type="ECO:0000313" key="3">
    <source>
        <dbReference type="EMBL" id="KZP11718.1"/>
    </source>
</evidence>
<feature type="transmembrane region" description="Helical" evidence="1">
    <location>
        <begin position="132"/>
        <end position="155"/>
    </location>
</feature>
<dbReference type="PANTHER" id="PTHR35043:SF7">
    <property type="entry name" value="TRANSCRIPTION FACTOR DOMAIN-CONTAINING PROTEIN"/>
    <property type="match status" value="1"/>
</dbReference>
<evidence type="ECO:0000256" key="1">
    <source>
        <dbReference type="SAM" id="Phobius"/>
    </source>
</evidence>
<feature type="chain" id="PRO_5007870694" evidence="2">
    <location>
        <begin position="19"/>
        <end position="417"/>
    </location>
</feature>